<evidence type="ECO:0000256" key="1">
    <source>
        <dbReference type="ARBA" id="ARBA00004167"/>
    </source>
</evidence>
<dbReference type="CDD" id="cd03784">
    <property type="entry name" value="GT1_Gtf-like"/>
    <property type="match status" value="1"/>
</dbReference>
<name>A0A2G5TKR6_9PELO</name>
<keyword evidence="7 12" id="KW-0732">Signal</keyword>
<keyword evidence="5" id="KW-0808">Transferase</keyword>
<dbReference type="OrthoDB" id="5835829at2759"/>
<protein>
    <recommendedName>
        <fullName evidence="3">glucuronosyltransferase</fullName>
        <ecNumber evidence="3">2.4.1.17</ecNumber>
    </recommendedName>
</protein>
<dbReference type="GO" id="GO:0016020">
    <property type="term" value="C:membrane"/>
    <property type="evidence" value="ECO:0007669"/>
    <property type="project" value="UniProtKB-SubCell"/>
</dbReference>
<feature type="signal peptide" evidence="12">
    <location>
        <begin position="1"/>
        <end position="19"/>
    </location>
</feature>
<evidence type="ECO:0000256" key="7">
    <source>
        <dbReference type="ARBA" id="ARBA00022729"/>
    </source>
</evidence>
<keyword evidence="14" id="KW-1185">Reference proteome</keyword>
<evidence type="ECO:0000256" key="10">
    <source>
        <dbReference type="ARBA" id="ARBA00047475"/>
    </source>
</evidence>
<evidence type="ECO:0000256" key="5">
    <source>
        <dbReference type="ARBA" id="ARBA00022679"/>
    </source>
</evidence>
<feature type="transmembrane region" description="Helical" evidence="11">
    <location>
        <begin position="503"/>
        <end position="527"/>
    </location>
</feature>
<evidence type="ECO:0000313" key="14">
    <source>
        <dbReference type="Proteomes" id="UP000230233"/>
    </source>
</evidence>
<keyword evidence="8 11" id="KW-1133">Transmembrane helix</keyword>
<evidence type="ECO:0000313" key="13">
    <source>
        <dbReference type="EMBL" id="PIC27885.1"/>
    </source>
</evidence>
<evidence type="ECO:0000256" key="6">
    <source>
        <dbReference type="ARBA" id="ARBA00022692"/>
    </source>
</evidence>
<evidence type="ECO:0000256" key="8">
    <source>
        <dbReference type="ARBA" id="ARBA00022989"/>
    </source>
</evidence>
<dbReference type="Pfam" id="PF00201">
    <property type="entry name" value="UDPGT"/>
    <property type="match status" value="2"/>
</dbReference>
<dbReference type="Gene3D" id="3.40.50.2000">
    <property type="entry name" value="Glycogen Phosphorylase B"/>
    <property type="match status" value="2"/>
</dbReference>
<comment type="caution">
    <text evidence="13">The sequence shown here is derived from an EMBL/GenBank/DDBJ whole genome shotgun (WGS) entry which is preliminary data.</text>
</comment>
<dbReference type="STRING" id="1611254.A0A2G5TKR6"/>
<dbReference type="PANTHER" id="PTHR48043">
    <property type="entry name" value="EG:EG0003.4 PROTEIN-RELATED"/>
    <property type="match status" value="1"/>
</dbReference>
<evidence type="ECO:0000256" key="9">
    <source>
        <dbReference type="ARBA" id="ARBA00023136"/>
    </source>
</evidence>
<keyword evidence="9 11" id="KW-0472">Membrane</keyword>
<feature type="chain" id="PRO_5013545795" description="glucuronosyltransferase" evidence="12">
    <location>
        <begin position="20"/>
        <end position="541"/>
    </location>
</feature>
<evidence type="ECO:0000256" key="2">
    <source>
        <dbReference type="ARBA" id="ARBA00009995"/>
    </source>
</evidence>
<comment type="similarity">
    <text evidence="2">Belongs to the UDP-glycosyltransferase family.</text>
</comment>
<dbReference type="InterPro" id="IPR050271">
    <property type="entry name" value="UDP-glycosyltransferase"/>
</dbReference>
<accession>A0A2G5TKR6</accession>
<evidence type="ECO:0000256" key="11">
    <source>
        <dbReference type="SAM" id="Phobius"/>
    </source>
</evidence>
<dbReference type="InterPro" id="IPR002213">
    <property type="entry name" value="UDP_glucos_trans"/>
</dbReference>
<evidence type="ECO:0000256" key="12">
    <source>
        <dbReference type="SAM" id="SignalP"/>
    </source>
</evidence>
<proteinExistence type="inferred from homology"/>
<dbReference type="FunFam" id="3.40.50.2000:FF:000038">
    <property type="entry name" value="UDP-GlucuronosylTransferase"/>
    <property type="match status" value="1"/>
</dbReference>
<dbReference type="SUPFAM" id="SSF53756">
    <property type="entry name" value="UDP-Glycosyltransferase/glycogen phosphorylase"/>
    <property type="match status" value="1"/>
</dbReference>
<gene>
    <name evidence="13" type="primary">Cnig_chr_V.g19995</name>
    <name evidence="13" type="ORF">B9Z55_019995</name>
</gene>
<dbReference type="EC" id="2.4.1.17" evidence="3"/>
<dbReference type="GO" id="GO:0015020">
    <property type="term" value="F:glucuronosyltransferase activity"/>
    <property type="evidence" value="ECO:0007669"/>
    <property type="project" value="UniProtKB-EC"/>
</dbReference>
<sequence>MNLILPYLVLLILITDINSYNILVFCPLFGHSHSTYFGKLADILTEAGHNVTLFTPTIIDEFRNHSYTKLTKDVVHLDPNPKLKSIGDLIAGNSRYWKQEFSILEIPQSARFFQSVTGELHNVLSSNLPLLDKLKKKKFDLFLFESIFTCALPLIDYLEIPAFIVAQSITFESSSMRAMGEPVMPSYIPDLITQSSDKMTLYERFLNTAIQLLQHYFNYSPEYYLSYNNPNKRIYSMERLSDASFVFTNSNPYLDFPRAIVSKNIPIGGISVDTENLKMGKLSEAWDQVLNRRPKTFLIAFGSVILSKDMPFEYKLVDFQVFELSKVIVLCFVRVSLARAMEQFSDVTFIWKYEDDDTERKKTEKAKYFFKRERQFSADPRLSAFMTHGGLGSVNEVSYLGKPTIMCPIMGDQMRNAKMLARHNGSVEISKHSLGDSKIVEEAFRKVIYDESYTVAAKRLAEHLQNQPVKPKDLFLKHAEFAARFGKLPSLDPYSRQMGFLEYFLLDLLFIAICFITLLCLSLYFLAKFVWRLFRSKSKTE</sequence>
<dbReference type="AlphaFoldDB" id="A0A2G5TKR6"/>
<dbReference type="PANTHER" id="PTHR48043:SF97">
    <property type="entry name" value="GLUCURONOSYLTRANSFERASE"/>
    <property type="match status" value="1"/>
</dbReference>
<dbReference type="Proteomes" id="UP000230233">
    <property type="component" value="Chromosome V"/>
</dbReference>
<keyword evidence="4" id="KW-0328">Glycosyltransferase</keyword>
<evidence type="ECO:0000256" key="3">
    <source>
        <dbReference type="ARBA" id="ARBA00012544"/>
    </source>
</evidence>
<comment type="catalytic activity">
    <reaction evidence="10">
        <text>glucuronate acceptor + UDP-alpha-D-glucuronate = acceptor beta-D-glucuronoside + UDP + H(+)</text>
        <dbReference type="Rhea" id="RHEA:21032"/>
        <dbReference type="ChEBI" id="CHEBI:15378"/>
        <dbReference type="ChEBI" id="CHEBI:58052"/>
        <dbReference type="ChEBI" id="CHEBI:58223"/>
        <dbReference type="ChEBI" id="CHEBI:132367"/>
        <dbReference type="ChEBI" id="CHEBI:132368"/>
        <dbReference type="EC" id="2.4.1.17"/>
    </reaction>
</comment>
<comment type="subcellular location">
    <subcellularLocation>
        <location evidence="1">Membrane</location>
        <topology evidence="1">Single-pass membrane protein</topology>
    </subcellularLocation>
</comment>
<evidence type="ECO:0000256" key="4">
    <source>
        <dbReference type="ARBA" id="ARBA00022676"/>
    </source>
</evidence>
<keyword evidence="6 11" id="KW-0812">Transmembrane</keyword>
<organism evidence="13 14">
    <name type="scientific">Caenorhabditis nigoni</name>
    <dbReference type="NCBI Taxonomy" id="1611254"/>
    <lineage>
        <taxon>Eukaryota</taxon>
        <taxon>Metazoa</taxon>
        <taxon>Ecdysozoa</taxon>
        <taxon>Nematoda</taxon>
        <taxon>Chromadorea</taxon>
        <taxon>Rhabditida</taxon>
        <taxon>Rhabditina</taxon>
        <taxon>Rhabditomorpha</taxon>
        <taxon>Rhabditoidea</taxon>
        <taxon>Rhabditidae</taxon>
        <taxon>Peloderinae</taxon>
        <taxon>Caenorhabditis</taxon>
    </lineage>
</organism>
<dbReference type="EMBL" id="PDUG01000005">
    <property type="protein sequence ID" value="PIC27885.1"/>
    <property type="molecule type" value="Genomic_DNA"/>
</dbReference>
<reference evidence="14" key="1">
    <citation type="submission" date="2017-10" db="EMBL/GenBank/DDBJ databases">
        <title>Rapid genome shrinkage in a self-fertile nematode reveals novel sperm competition proteins.</title>
        <authorList>
            <person name="Yin D."/>
            <person name="Schwarz E.M."/>
            <person name="Thomas C.G."/>
            <person name="Felde R.L."/>
            <person name="Korf I.F."/>
            <person name="Cutter A.D."/>
            <person name="Schartner C.M."/>
            <person name="Ralston E.J."/>
            <person name="Meyer B.J."/>
            <person name="Haag E.S."/>
        </authorList>
    </citation>
    <scope>NUCLEOTIDE SEQUENCE [LARGE SCALE GENOMIC DNA]</scope>
    <source>
        <strain evidence="14">JU1422</strain>
    </source>
</reference>